<protein>
    <recommendedName>
        <fullName evidence="2">Amidohydrolase-related domain-containing protein</fullName>
    </recommendedName>
</protein>
<gene>
    <name evidence="3" type="ORF">Csp_A13880</name>
</gene>
<sequence length="331" mass="36924">MCDRERGLHATQGAWFLHRDEGGVTPSLHLQAPPGGSMKIDTHQHYWRYRPAEFPWINDAMPDLQKDCMPVDCEDAMRVAGVDGVVAVQARTLVDETDFLLKVADNHPEVLGVVGWADLAAPDLEAHLERWTAHPAMRGIRHILQDEADVNAWLNNPANSKGLRAVQHAGLVYDVLVFDHQMPGVASFCAKHDGHWLVLDHLGKPAIRDWIANPEVPSRWLSSMRSLATLPHVVCKLSGLVTETDWKSGKGISPTDSKIMWNCFDQALEAFGPHRLMFGSDWPVCQLAAPYDVVHGLVQKWAKTRLTMAEQEAFWSGNAIRCYGLNVHSEA</sequence>
<name>C9YB87_CURXX</name>
<dbReference type="EMBL" id="FN543104">
    <property type="protein sequence ID" value="CBA29782.1"/>
    <property type="molecule type" value="Genomic_DNA"/>
</dbReference>
<organism evidence="3">
    <name type="scientific">Curvibacter symbiont subsp. Hydra magnipapillata</name>
    <dbReference type="NCBI Taxonomy" id="667019"/>
    <lineage>
        <taxon>Bacteria</taxon>
        <taxon>Pseudomonadati</taxon>
        <taxon>Pseudomonadota</taxon>
        <taxon>Betaproteobacteria</taxon>
        <taxon>Burkholderiales</taxon>
        <taxon>Comamonadaceae</taxon>
        <taxon>Curvibacter</taxon>
    </lineage>
</organism>
<dbReference type="PANTHER" id="PTHR43569:SF2">
    <property type="entry name" value="AMIDOHYDROLASE-RELATED DOMAIN-CONTAINING PROTEIN"/>
    <property type="match status" value="1"/>
</dbReference>
<reference evidence="3" key="1">
    <citation type="journal article" date="2010" name="Nature">
        <title>The dynamic genome of Hydra.</title>
        <authorList>
            <person name="Chapman J.A."/>
            <person name="Kirkness E.F."/>
            <person name="Simakov O."/>
            <person name="Hampson S.E."/>
            <person name="Mitros T."/>
            <person name="Weinmaier T."/>
            <person name="Rattei T."/>
            <person name="Balasubramanian P.G."/>
            <person name="Borman J."/>
            <person name="Busam D."/>
            <person name="Disbennett K."/>
            <person name="Pfannkoch C."/>
            <person name="Sumin N."/>
            <person name="Sutton G."/>
            <person name="Viswanathan L."/>
            <person name="Walenz B."/>
            <person name="Goodstein D.M."/>
            <person name="Hellsten U."/>
            <person name="Kawashima T."/>
            <person name="Prochnik S.E."/>
            <person name="Putnam N.H."/>
            <person name="Shu S."/>
            <person name="Blumberg B."/>
            <person name="Dana C.E."/>
            <person name="Gee L."/>
            <person name="Kibler D.F."/>
            <person name="Law L."/>
            <person name="Lindgens D."/>
            <person name="Martinez D.E."/>
            <person name="Peng J."/>
            <person name="Wigge P.A."/>
            <person name="Bertulat B."/>
            <person name="Guder C."/>
            <person name="Nakamura Y."/>
            <person name="Ozbek S."/>
            <person name="Watanabe H."/>
            <person name="Khalturin K."/>
            <person name="Hemmrich G."/>
            <person name="Franke A."/>
            <person name="Augustin R."/>
            <person name="Fraune S."/>
            <person name="Hayakawa E."/>
            <person name="Hayakawa S."/>
            <person name="Hirose M."/>
            <person name="Hwang J."/>
            <person name="Ikeo K."/>
            <person name="Nishimiya-Fujisawa C."/>
            <person name="Ogura A."/>
            <person name="Takahashi T."/>
            <person name="Steinmetz P.R."/>
            <person name="Zhang X."/>
            <person name="Aufschnaiter R."/>
            <person name="Eder M.K."/>
            <person name="Gorny A.K."/>
            <person name="Salvenmoser W."/>
            <person name="Heimberg A.M."/>
            <person name="Wheeler B.M."/>
            <person name="Peterson K.J."/>
            <person name="Boettger A."/>
            <person name="Tischler P."/>
            <person name="Wolf A."/>
            <person name="Gojobori T."/>
            <person name="Remington K.A."/>
            <person name="Strausberg R.L."/>
            <person name="Venter J."/>
            <person name="Technau U."/>
            <person name="Hobmayer B."/>
            <person name="Bosch T.C."/>
            <person name="Holstein T.W."/>
            <person name="Fujisawa T."/>
            <person name="Bode H.R."/>
            <person name="David C.N."/>
            <person name="Rokhsar D.S."/>
            <person name="Steele R.E."/>
        </authorList>
    </citation>
    <scope>NUCLEOTIDE SEQUENCE</scope>
</reference>
<evidence type="ECO:0000256" key="1">
    <source>
        <dbReference type="ARBA" id="ARBA00038310"/>
    </source>
</evidence>
<evidence type="ECO:0000313" key="3">
    <source>
        <dbReference type="EMBL" id="CBA29782.1"/>
    </source>
</evidence>
<dbReference type="Pfam" id="PF04909">
    <property type="entry name" value="Amidohydro_2"/>
    <property type="match status" value="1"/>
</dbReference>
<dbReference type="InterPro" id="IPR032466">
    <property type="entry name" value="Metal_Hydrolase"/>
</dbReference>
<dbReference type="SUPFAM" id="SSF51556">
    <property type="entry name" value="Metallo-dependent hydrolases"/>
    <property type="match status" value="1"/>
</dbReference>
<accession>C9YB87</accession>
<proteinExistence type="inferred from homology"/>
<feature type="domain" description="Amidohydrolase-related" evidence="2">
    <location>
        <begin position="40"/>
        <end position="325"/>
    </location>
</feature>
<dbReference type="GO" id="GO:0016787">
    <property type="term" value="F:hydrolase activity"/>
    <property type="evidence" value="ECO:0007669"/>
    <property type="project" value="InterPro"/>
</dbReference>
<comment type="similarity">
    <text evidence="1">Belongs to the metallo-dependent hydrolases superfamily.</text>
</comment>
<dbReference type="InterPro" id="IPR006680">
    <property type="entry name" value="Amidohydro-rel"/>
</dbReference>
<dbReference type="InterPro" id="IPR052350">
    <property type="entry name" value="Metallo-dep_Lactonases"/>
</dbReference>
<evidence type="ECO:0000259" key="2">
    <source>
        <dbReference type="Pfam" id="PF04909"/>
    </source>
</evidence>
<dbReference type="Gene3D" id="3.20.20.140">
    <property type="entry name" value="Metal-dependent hydrolases"/>
    <property type="match status" value="1"/>
</dbReference>
<dbReference type="AlphaFoldDB" id="C9YB87"/>
<dbReference type="PANTHER" id="PTHR43569">
    <property type="entry name" value="AMIDOHYDROLASE"/>
    <property type="match status" value="1"/>
</dbReference>